<reference evidence="1 2" key="1">
    <citation type="journal article" date="2021" name="Hortic Res">
        <title>High-quality reference genome and annotation aids understanding of berry development for evergreen blueberry (Vaccinium darrowii).</title>
        <authorList>
            <person name="Yu J."/>
            <person name="Hulse-Kemp A.M."/>
            <person name="Babiker E."/>
            <person name="Staton M."/>
        </authorList>
    </citation>
    <scope>NUCLEOTIDE SEQUENCE [LARGE SCALE GENOMIC DNA]</scope>
    <source>
        <strain evidence="2">cv. NJ 8807/NJ 8810</strain>
        <tissue evidence="1">Young leaf</tissue>
    </source>
</reference>
<proteinExistence type="predicted"/>
<dbReference type="Proteomes" id="UP000828048">
    <property type="component" value="Chromosome 6"/>
</dbReference>
<sequence length="161" mass="17627">MFPLPLPTVAVLPDDLHNHLGVGKDQSTSSHLNISVHKVVGDAEYIEPTSTAFYSIRSSSYVTTTTKNATNRGGASSCTTSAVSDLISDRSQQPCLSFIWLRIWSSSCLDCHEQLPASKSATDQCRRWKSSGDGGERDDEMREREMGEKFGSGGRSRVLQI</sequence>
<accession>A0ACB7X7G2</accession>
<protein>
    <submittedName>
        <fullName evidence="1">Uncharacterized protein</fullName>
    </submittedName>
</protein>
<evidence type="ECO:0000313" key="2">
    <source>
        <dbReference type="Proteomes" id="UP000828048"/>
    </source>
</evidence>
<evidence type="ECO:0000313" key="1">
    <source>
        <dbReference type="EMBL" id="KAH7836445.1"/>
    </source>
</evidence>
<keyword evidence="2" id="KW-1185">Reference proteome</keyword>
<name>A0ACB7X7G2_9ERIC</name>
<gene>
    <name evidence="1" type="ORF">Vadar_001289</name>
</gene>
<organism evidence="1 2">
    <name type="scientific">Vaccinium darrowii</name>
    <dbReference type="NCBI Taxonomy" id="229202"/>
    <lineage>
        <taxon>Eukaryota</taxon>
        <taxon>Viridiplantae</taxon>
        <taxon>Streptophyta</taxon>
        <taxon>Embryophyta</taxon>
        <taxon>Tracheophyta</taxon>
        <taxon>Spermatophyta</taxon>
        <taxon>Magnoliopsida</taxon>
        <taxon>eudicotyledons</taxon>
        <taxon>Gunneridae</taxon>
        <taxon>Pentapetalae</taxon>
        <taxon>asterids</taxon>
        <taxon>Ericales</taxon>
        <taxon>Ericaceae</taxon>
        <taxon>Vaccinioideae</taxon>
        <taxon>Vaccinieae</taxon>
        <taxon>Vaccinium</taxon>
    </lineage>
</organism>
<comment type="caution">
    <text evidence="1">The sequence shown here is derived from an EMBL/GenBank/DDBJ whole genome shotgun (WGS) entry which is preliminary data.</text>
</comment>
<dbReference type="EMBL" id="CM037156">
    <property type="protein sequence ID" value="KAH7836445.1"/>
    <property type="molecule type" value="Genomic_DNA"/>
</dbReference>